<evidence type="ECO:0000256" key="1">
    <source>
        <dbReference type="SAM" id="MobiDB-lite"/>
    </source>
</evidence>
<feature type="compositionally biased region" description="Low complexity" evidence="1">
    <location>
        <begin position="1"/>
        <end position="11"/>
    </location>
</feature>
<sequence>MGPGPQSVLNPNPSPPPRPPPPSPLPPQVPRRQNPARPIHRRRSPKRASLGSSAPGRHRSKALKSPSGYFHRGLSPLWKAPPCSPAVQENEAASFTTQLAHLQYSALCSGKARFV</sequence>
<feature type="compositionally biased region" description="Pro residues" evidence="1">
    <location>
        <begin position="12"/>
        <end position="29"/>
    </location>
</feature>
<organism evidence="2 3">
    <name type="scientific">Prunus yedoensis var. nudiflora</name>
    <dbReference type="NCBI Taxonomy" id="2094558"/>
    <lineage>
        <taxon>Eukaryota</taxon>
        <taxon>Viridiplantae</taxon>
        <taxon>Streptophyta</taxon>
        <taxon>Embryophyta</taxon>
        <taxon>Tracheophyta</taxon>
        <taxon>Spermatophyta</taxon>
        <taxon>Magnoliopsida</taxon>
        <taxon>eudicotyledons</taxon>
        <taxon>Gunneridae</taxon>
        <taxon>Pentapetalae</taxon>
        <taxon>rosids</taxon>
        <taxon>fabids</taxon>
        <taxon>Rosales</taxon>
        <taxon>Rosaceae</taxon>
        <taxon>Amygdaloideae</taxon>
        <taxon>Amygdaleae</taxon>
        <taxon>Prunus</taxon>
    </lineage>
</organism>
<dbReference type="AlphaFoldDB" id="A0A314Y629"/>
<accession>A0A314Y629</accession>
<name>A0A314Y629_PRUYE</name>
<reference evidence="2 3" key="1">
    <citation type="submission" date="2018-02" db="EMBL/GenBank/DDBJ databases">
        <title>Draft genome of wild Prunus yedoensis var. nudiflora.</title>
        <authorList>
            <person name="Baek S."/>
            <person name="Kim J.-H."/>
            <person name="Choi K."/>
            <person name="Kim G.-B."/>
            <person name="Cho A."/>
            <person name="Jang H."/>
            <person name="Shin C.-H."/>
            <person name="Yu H.-J."/>
            <person name="Mun J.-H."/>
        </authorList>
    </citation>
    <scope>NUCLEOTIDE SEQUENCE [LARGE SCALE GENOMIC DNA]</scope>
    <source>
        <strain evidence="3">cv. Jeju island</strain>
        <tissue evidence="2">Leaf</tissue>
    </source>
</reference>
<protein>
    <submittedName>
        <fullName evidence="2">Uncharacterized protein</fullName>
    </submittedName>
</protein>
<comment type="caution">
    <text evidence="2">The sequence shown here is derived from an EMBL/GenBank/DDBJ whole genome shotgun (WGS) entry which is preliminary data.</text>
</comment>
<feature type="region of interest" description="Disordered" evidence="1">
    <location>
        <begin position="1"/>
        <end position="68"/>
    </location>
</feature>
<dbReference type="EMBL" id="PJQY01001813">
    <property type="protein sequence ID" value="PQP99403.1"/>
    <property type="molecule type" value="Genomic_DNA"/>
</dbReference>
<evidence type="ECO:0000313" key="2">
    <source>
        <dbReference type="EMBL" id="PQP99403.1"/>
    </source>
</evidence>
<dbReference type="Proteomes" id="UP000250321">
    <property type="component" value="Unassembled WGS sequence"/>
</dbReference>
<evidence type="ECO:0000313" key="3">
    <source>
        <dbReference type="Proteomes" id="UP000250321"/>
    </source>
</evidence>
<gene>
    <name evidence="2" type="ORF">Pyn_11957</name>
</gene>
<keyword evidence="3" id="KW-1185">Reference proteome</keyword>
<proteinExistence type="predicted"/>